<dbReference type="RefSeq" id="WP_276328453.1">
    <property type="nucleotide sequence ID" value="NZ_AP022314.1"/>
</dbReference>
<evidence type="ECO:0000313" key="9">
    <source>
        <dbReference type="Proteomes" id="UP000464624"/>
    </source>
</evidence>
<keyword evidence="3 7" id="KW-0349">Heme</keyword>
<dbReference type="Proteomes" id="UP000464624">
    <property type="component" value="Chromosome"/>
</dbReference>
<comment type="cofactor">
    <cofactor evidence="7">
        <name>heme</name>
        <dbReference type="ChEBI" id="CHEBI:30413"/>
    </cofactor>
</comment>
<comment type="similarity">
    <text evidence="1 7">Belongs to the catalase family.</text>
</comment>
<dbReference type="KEGG" id="mxe:MYXE_20520"/>
<dbReference type="InterPro" id="IPR011614">
    <property type="entry name" value="Catalase_core"/>
</dbReference>
<accession>A0A2X1T0N9</accession>
<protein>
    <recommendedName>
        <fullName evidence="7">Catalase-related peroxidase</fullName>
        <ecNumber evidence="7">1.11.1.-</ecNumber>
    </recommendedName>
</protein>
<dbReference type="InterPro" id="IPR024168">
    <property type="entry name" value="Catalase_SrpA-type_pred"/>
</dbReference>
<reference evidence="8 9" key="1">
    <citation type="submission" date="2019-12" db="EMBL/GenBank/DDBJ databases">
        <title>Complete genome sequence of Mycolicibacterium xenopi str. JCM15661T.</title>
        <authorList>
            <person name="Yoshida M."/>
            <person name="Fukano H."/>
            <person name="Asakura T."/>
            <person name="Hoshino Y."/>
        </authorList>
    </citation>
    <scope>NUCLEOTIDE SEQUENCE [LARGE SCALE GENOMIC DNA]</scope>
    <source>
        <strain evidence="8 9">JCM 15661T</strain>
    </source>
</reference>
<comment type="function">
    <text evidence="7">Has an organic peroxide-dependent peroxidase activity.</text>
</comment>
<keyword evidence="4 7" id="KW-0479">Metal-binding</keyword>
<sequence length="347" mass="37593">MFIDGFATVFGRHPGIRPNHAKGVAVTGHFDGNGNGSELSKAAVFRPGRTPVIGRFSLSGGDPQTADAPTAARGLGLAFGFPGAQQWRTAMLNLPVFLDNSPQGCYDRLMASAVKTGTGKPDPAAMSRFLAAHPETRRAMKIVKQHPPTRGFADSTYHGLHAFYFVNESNLRTPVRWALLPMQPALPPAPGHNALFDALVRQLRSAPLRWRLMLTVGAVSDPVRDPTLPWPADRRAVDAGVLTLTSAQTEHRGNARDINFDPLILPDGIEPSDDPLLSARSAVYAASYRRRAGETAANPPAVEVDRCRHDRTRTASIQPANQNPALADGRIGIQRVVRRVRHGQFGH</sequence>
<dbReference type="EC" id="1.11.1.-" evidence="7"/>
<evidence type="ECO:0000256" key="4">
    <source>
        <dbReference type="ARBA" id="ARBA00022723"/>
    </source>
</evidence>
<evidence type="ECO:0000256" key="5">
    <source>
        <dbReference type="ARBA" id="ARBA00023002"/>
    </source>
</evidence>
<proteinExistence type="inferred from homology"/>
<dbReference type="AlphaFoldDB" id="A0A2X1T0N9"/>
<dbReference type="SUPFAM" id="SSF56634">
    <property type="entry name" value="Heme-dependent catalase-like"/>
    <property type="match status" value="1"/>
</dbReference>
<evidence type="ECO:0000313" key="8">
    <source>
        <dbReference type="EMBL" id="BBU22262.1"/>
    </source>
</evidence>
<evidence type="ECO:0000256" key="7">
    <source>
        <dbReference type="PIRNR" id="PIRNR000296"/>
    </source>
</evidence>
<dbReference type="PANTHER" id="PTHR11465">
    <property type="entry name" value="CATALASE"/>
    <property type="match status" value="1"/>
</dbReference>
<keyword evidence="6 7" id="KW-0408">Iron</keyword>
<keyword evidence="2 7" id="KW-0575">Peroxidase</keyword>
<gene>
    <name evidence="8" type="ORF">MYXE_20520</name>
</gene>
<dbReference type="SMART" id="SM01060">
    <property type="entry name" value="Catalase"/>
    <property type="match status" value="1"/>
</dbReference>
<dbReference type="GO" id="GO:0020037">
    <property type="term" value="F:heme binding"/>
    <property type="evidence" value="ECO:0007669"/>
    <property type="project" value="InterPro"/>
</dbReference>
<dbReference type="PANTHER" id="PTHR11465:SF9">
    <property type="entry name" value="CATALASE"/>
    <property type="match status" value="1"/>
</dbReference>
<dbReference type="GO" id="GO:0046872">
    <property type="term" value="F:metal ion binding"/>
    <property type="evidence" value="ECO:0007669"/>
    <property type="project" value="UniProtKB-KW"/>
</dbReference>
<dbReference type="PIRSF" id="PIRSF000296">
    <property type="entry name" value="SrpA"/>
    <property type="match status" value="1"/>
</dbReference>
<dbReference type="PRINTS" id="PR00067">
    <property type="entry name" value="CATALASE"/>
</dbReference>
<dbReference type="Pfam" id="PF00199">
    <property type="entry name" value="Catalase"/>
    <property type="match status" value="2"/>
</dbReference>
<dbReference type="Gene3D" id="1.20.1280.120">
    <property type="match status" value="1"/>
</dbReference>
<evidence type="ECO:0000256" key="6">
    <source>
        <dbReference type="ARBA" id="ARBA00023004"/>
    </source>
</evidence>
<dbReference type="Gene3D" id="2.40.180.10">
    <property type="entry name" value="Catalase core domain"/>
    <property type="match status" value="1"/>
</dbReference>
<organism evidence="8 9">
    <name type="scientific">Mycobacterium xenopi</name>
    <dbReference type="NCBI Taxonomy" id="1789"/>
    <lineage>
        <taxon>Bacteria</taxon>
        <taxon>Bacillati</taxon>
        <taxon>Actinomycetota</taxon>
        <taxon>Actinomycetes</taxon>
        <taxon>Mycobacteriales</taxon>
        <taxon>Mycobacteriaceae</taxon>
        <taxon>Mycobacterium</taxon>
    </lineage>
</organism>
<name>A0A2X1T0N9_MYCXE</name>
<dbReference type="InterPro" id="IPR020835">
    <property type="entry name" value="Catalase_sf"/>
</dbReference>
<dbReference type="CDD" id="cd08153">
    <property type="entry name" value="srpA_like"/>
    <property type="match status" value="1"/>
</dbReference>
<keyword evidence="5 7" id="KW-0560">Oxidoreductase</keyword>
<dbReference type="GO" id="GO:0042542">
    <property type="term" value="P:response to hydrogen peroxide"/>
    <property type="evidence" value="ECO:0007669"/>
    <property type="project" value="TreeGrafter"/>
</dbReference>
<dbReference type="InterPro" id="IPR018028">
    <property type="entry name" value="Catalase"/>
</dbReference>
<dbReference type="GO" id="GO:0042744">
    <property type="term" value="P:hydrogen peroxide catabolic process"/>
    <property type="evidence" value="ECO:0007669"/>
    <property type="project" value="TreeGrafter"/>
</dbReference>
<evidence type="ECO:0000256" key="2">
    <source>
        <dbReference type="ARBA" id="ARBA00022559"/>
    </source>
</evidence>
<evidence type="ECO:0000256" key="3">
    <source>
        <dbReference type="ARBA" id="ARBA00022617"/>
    </source>
</evidence>
<dbReference type="PROSITE" id="PS51402">
    <property type="entry name" value="CATALASE_3"/>
    <property type="match status" value="1"/>
</dbReference>
<dbReference type="EMBL" id="AP022314">
    <property type="protein sequence ID" value="BBU22262.1"/>
    <property type="molecule type" value="Genomic_DNA"/>
</dbReference>
<evidence type="ECO:0000256" key="1">
    <source>
        <dbReference type="ARBA" id="ARBA00005329"/>
    </source>
</evidence>
<dbReference type="GO" id="GO:0004096">
    <property type="term" value="F:catalase activity"/>
    <property type="evidence" value="ECO:0007669"/>
    <property type="project" value="InterPro"/>
</dbReference>
<dbReference type="GO" id="GO:0005737">
    <property type="term" value="C:cytoplasm"/>
    <property type="evidence" value="ECO:0007669"/>
    <property type="project" value="TreeGrafter"/>
</dbReference>